<dbReference type="InterPro" id="IPR052055">
    <property type="entry name" value="Hepadnavirus_pol/RT"/>
</dbReference>
<protein>
    <submittedName>
        <fullName evidence="1">Uncharacterized protein</fullName>
    </submittedName>
</protein>
<dbReference type="PANTHER" id="PTHR33050:SF7">
    <property type="entry name" value="RIBONUCLEASE H"/>
    <property type="match status" value="1"/>
</dbReference>
<sequence>MLLLLVIAIGFEVEFKKVFYLSRDIRTLGFGLDLKHDFGPARISIPVEKREKYRISGFLESDIVETRDLKKLLGKLSWCAQLIRHWRPKLGALYALTAAADRPKRGKPLRHVRLSASVRESLQSIWEALAEPCSVPLFGLKEEVWYLVSDACTYGFGGFFTDGTDYYWYNINSCDEPLLWEEILKAHLDAEAPAYAGLEEPEICYLELCAAVLGLIGIEKTLSVRLKDSHISVSIFCDNTAAVSALASWSPKSQALRTPLSWVPHWSSRVRSQHVPGRFNSPCRLH</sequence>
<dbReference type="PANTHER" id="PTHR33050">
    <property type="entry name" value="REVERSE TRANSCRIPTASE DOMAIN-CONTAINING PROTEIN"/>
    <property type="match status" value="1"/>
</dbReference>
<dbReference type="SUPFAM" id="SSF56672">
    <property type="entry name" value="DNA/RNA polymerases"/>
    <property type="match status" value="1"/>
</dbReference>
<dbReference type="InterPro" id="IPR043502">
    <property type="entry name" value="DNA/RNA_pol_sf"/>
</dbReference>
<evidence type="ECO:0000313" key="1">
    <source>
        <dbReference type="EMBL" id="EER15097.1"/>
    </source>
</evidence>
<proteinExistence type="predicted"/>
<dbReference type="AlphaFoldDB" id="C5KKI5"/>
<accession>C5KKI5</accession>
<dbReference type="RefSeq" id="XP_002783301.1">
    <property type="nucleotide sequence ID" value="XM_002783255.1"/>
</dbReference>
<evidence type="ECO:0000313" key="2">
    <source>
        <dbReference type="Proteomes" id="UP000007800"/>
    </source>
</evidence>
<dbReference type="GeneID" id="9061980"/>
<keyword evidence="2" id="KW-1185">Reference proteome</keyword>
<organism evidence="2">
    <name type="scientific">Perkinsus marinus (strain ATCC 50983 / TXsc)</name>
    <dbReference type="NCBI Taxonomy" id="423536"/>
    <lineage>
        <taxon>Eukaryota</taxon>
        <taxon>Sar</taxon>
        <taxon>Alveolata</taxon>
        <taxon>Perkinsozoa</taxon>
        <taxon>Perkinsea</taxon>
        <taxon>Perkinsida</taxon>
        <taxon>Perkinsidae</taxon>
        <taxon>Perkinsus</taxon>
    </lineage>
</organism>
<name>C5KKI5_PERM5</name>
<dbReference type="Proteomes" id="UP000007800">
    <property type="component" value="Unassembled WGS sequence"/>
</dbReference>
<reference evidence="1 2" key="1">
    <citation type="submission" date="2008-07" db="EMBL/GenBank/DDBJ databases">
        <authorList>
            <person name="El-Sayed N."/>
            <person name="Caler E."/>
            <person name="Inman J."/>
            <person name="Amedeo P."/>
            <person name="Hass B."/>
            <person name="Wortman J."/>
        </authorList>
    </citation>
    <scope>NUCLEOTIDE SEQUENCE [LARGE SCALE GENOMIC DNA]</scope>
    <source>
        <strain evidence="2">ATCC 50983 / TXsc</strain>
    </source>
</reference>
<dbReference type="InParanoid" id="C5KKI5"/>
<gene>
    <name evidence="1" type="ORF">Pmar_PMAR023423</name>
</gene>
<dbReference type="EMBL" id="GG673688">
    <property type="protein sequence ID" value="EER15097.1"/>
    <property type="molecule type" value="Genomic_DNA"/>
</dbReference>